<reference evidence="1 2" key="1">
    <citation type="submission" date="2013-04" db="EMBL/GenBank/DDBJ databases">
        <title>Oceanicola sp. 22II1-22F33 Genome Sequencing.</title>
        <authorList>
            <person name="Lai Q."/>
            <person name="Li G."/>
            <person name="Shao Z."/>
        </authorList>
    </citation>
    <scope>NUCLEOTIDE SEQUENCE [LARGE SCALE GENOMIC DNA]</scope>
    <source>
        <strain evidence="1 2">22II1-22F33</strain>
    </source>
</reference>
<proteinExistence type="predicted"/>
<evidence type="ECO:0000313" key="1">
    <source>
        <dbReference type="EMBL" id="OWU66429.1"/>
    </source>
</evidence>
<evidence type="ECO:0000313" key="2">
    <source>
        <dbReference type="Proteomes" id="UP000215377"/>
    </source>
</evidence>
<accession>A0A225NEJ0</accession>
<keyword evidence="2" id="KW-1185">Reference proteome</keyword>
<dbReference type="EMBL" id="AQQR01000049">
    <property type="protein sequence ID" value="OWU66429.1"/>
    <property type="molecule type" value="Genomic_DNA"/>
</dbReference>
<dbReference type="Proteomes" id="UP000215377">
    <property type="component" value="Unassembled WGS sequence"/>
</dbReference>
<name>A0A225NEJ0_9RHOB</name>
<dbReference type="InterPro" id="IPR036770">
    <property type="entry name" value="Ankyrin_rpt-contain_sf"/>
</dbReference>
<dbReference type="SUPFAM" id="SSF48403">
    <property type="entry name" value="Ankyrin repeat"/>
    <property type="match status" value="1"/>
</dbReference>
<dbReference type="Gene3D" id="1.25.40.20">
    <property type="entry name" value="Ankyrin repeat-containing domain"/>
    <property type="match status" value="1"/>
</dbReference>
<gene>
    <name evidence="1" type="ORF">ATO3_28045</name>
</gene>
<sequence length="112" mass="12587">MSKEDPDIFRAAENGDLDELQAALDAGQSLQDRKATQAFMTPVHVAAWNGRQDFVVKACELDPEAANMVDGYNNYPVEYSIQRGDYTASDALRNVMTWLTQPFENADYNFDT</sequence>
<comment type="caution">
    <text evidence="1">The sequence shown here is derived from an EMBL/GenBank/DDBJ whole genome shotgun (WGS) entry which is preliminary data.</text>
</comment>
<organism evidence="1 2">
    <name type="scientific">Marinibacterium profundimaris</name>
    <dbReference type="NCBI Taxonomy" id="1679460"/>
    <lineage>
        <taxon>Bacteria</taxon>
        <taxon>Pseudomonadati</taxon>
        <taxon>Pseudomonadota</taxon>
        <taxon>Alphaproteobacteria</taxon>
        <taxon>Rhodobacterales</taxon>
        <taxon>Paracoccaceae</taxon>
        <taxon>Marinibacterium</taxon>
    </lineage>
</organism>
<protein>
    <recommendedName>
        <fullName evidence="3">Ankyrin</fullName>
    </recommendedName>
</protein>
<evidence type="ECO:0008006" key="3">
    <source>
        <dbReference type="Google" id="ProtNLM"/>
    </source>
</evidence>
<dbReference type="AlphaFoldDB" id="A0A225NEJ0"/>